<dbReference type="InterPro" id="IPR000210">
    <property type="entry name" value="BTB/POZ_dom"/>
</dbReference>
<evidence type="ECO:0000256" key="2">
    <source>
        <dbReference type="ARBA" id="ARBA00004906"/>
    </source>
</evidence>
<dbReference type="InParanoid" id="A0A096PBY4"/>
<dbReference type="Pfam" id="PF24570">
    <property type="entry name" value="BACK_BPM_SPOP"/>
    <property type="match status" value="1"/>
</dbReference>
<dbReference type="InterPro" id="IPR008974">
    <property type="entry name" value="TRAF-like"/>
</dbReference>
<comment type="function">
    <text evidence="1">May act as a substrate-specific adapter of an E3 ubiquitin-protein ligase complex (CUL3-RBX1-BTB) which mediates the ubiquitination and subsequent proteasomal degradation of target proteins.</text>
</comment>
<dbReference type="RefSeq" id="XP_022841403.1">
    <property type="nucleotide sequence ID" value="XM_022982638.1"/>
</dbReference>
<reference evidence="7 8" key="2">
    <citation type="journal article" date="2014" name="BMC Genomics">
        <title>An improved genome of the model marine alga Ostreococcus tauri unfolds by assessing Illumina de novo assemblies.</title>
        <authorList>
            <person name="Blanc-Mathieu R."/>
            <person name="Verhelst B."/>
            <person name="Derelle E."/>
            <person name="Rombauts S."/>
            <person name="Bouget F.Y."/>
            <person name="Carre I."/>
            <person name="Chateau A."/>
            <person name="Eyre-Walker A."/>
            <person name="Grimsley N."/>
            <person name="Moreau H."/>
            <person name="Piegu B."/>
            <person name="Rivals E."/>
            <person name="Schackwitz W."/>
            <person name="Van de Peer Y."/>
            <person name="Piganeau G."/>
        </authorList>
    </citation>
    <scope>NUCLEOTIDE SEQUENCE [LARGE SCALE GENOMIC DNA]</scope>
    <source>
        <strain evidence="8">OTTH 0595 / CCAP 157/2 / RCC745</strain>
    </source>
</reference>
<protein>
    <submittedName>
        <fullName evidence="7">BTB/POZ-like</fullName>
    </submittedName>
</protein>
<dbReference type="InterPro" id="IPR056423">
    <property type="entry name" value="BACK_BPM_SPOP"/>
</dbReference>
<dbReference type="InterPro" id="IPR011333">
    <property type="entry name" value="SKP1/BTB/POZ_sf"/>
</dbReference>
<dbReference type="SMART" id="SM00225">
    <property type="entry name" value="BTB"/>
    <property type="match status" value="1"/>
</dbReference>
<proteinExistence type="inferred from homology"/>
<dbReference type="Gene3D" id="1.25.40.420">
    <property type="match status" value="1"/>
</dbReference>
<feature type="domain" description="MATH" evidence="6">
    <location>
        <begin position="44"/>
        <end position="204"/>
    </location>
</feature>
<evidence type="ECO:0000259" key="5">
    <source>
        <dbReference type="PROSITE" id="PS50097"/>
    </source>
</evidence>
<evidence type="ECO:0000313" key="7">
    <source>
        <dbReference type="EMBL" id="CEG02200.1"/>
    </source>
</evidence>
<evidence type="ECO:0000256" key="1">
    <source>
        <dbReference type="ARBA" id="ARBA00002668"/>
    </source>
</evidence>
<dbReference type="Gene3D" id="2.60.210.10">
    <property type="entry name" value="Apoptosis, Tumor Necrosis Factor Receptor Associated Protein 2, Chain A"/>
    <property type="match status" value="1"/>
</dbReference>
<evidence type="ECO:0000313" key="8">
    <source>
        <dbReference type="Proteomes" id="UP000009170"/>
    </source>
</evidence>
<dbReference type="GO" id="GO:0016567">
    <property type="term" value="P:protein ubiquitination"/>
    <property type="evidence" value="ECO:0007669"/>
    <property type="project" value="InterPro"/>
</dbReference>
<dbReference type="AlphaFoldDB" id="A0A096PBY4"/>
<dbReference type="SUPFAM" id="SSF49599">
    <property type="entry name" value="TRAF domain-like"/>
    <property type="match status" value="1"/>
</dbReference>
<evidence type="ECO:0000256" key="3">
    <source>
        <dbReference type="ARBA" id="ARBA00010846"/>
    </source>
</evidence>
<sequence>MSERRGHGGLELTTSHDVRARPDAGSGQPSGVSAASRTSTTTVIGRHEHTISGYSLLKGIGDGEPIASDRFMVGGHEWVLLFYPDGKRSMSDGGAPPTQQDDPYAALFVALIGEGPRPLGVVQSGQGRVVRAFHRFTLVDQSGNGRHITKGRQREQGAVKISCARQDPQARNCHGYRKFVRRSVLEASGSGYLVDDVVVIRYEIELVVTNGGALNKNAKLLPAASVNVPSYPTIGKHLVGLLYDRNDETFDCTFDVEGEKFRAHKLILSSRSSVFAGMLRTGAAMKEGREGVLKLNDVKADVFRLLLHFVYADEIPRGGGAEASLYEHTARLGAEEAPGAAGDELTTRNGRASDELALDVPMTQHLLVAADKFDLSRLRAMCEARLCDSVDMSTVANTLLLAELNHAYALKRACMGFIAANLSDVMSTEGYEAMNTACPHLASEILSAVAEMRPLRPQGAPLALPQDTGTAIQSAAAANPATAAAFATAAAAAARPDRDIAQGGVLAVPPTVAHDLTNLSFPAMSTLSNFLSRAVQPPTQALDHPPPSTPHAATLVNNAGEEAQREVAAAMAARHAQRGGDIANVVDDSLLLFASPQAQRVPSEAPAPVREGDEIAGGNDGQEGRRVRPRR</sequence>
<feature type="compositionally biased region" description="Basic and acidic residues" evidence="4">
    <location>
        <begin position="622"/>
        <end position="631"/>
    </location>
</feature>
<dbReference type="EMBL" id="CAID01000014">
    <property type="protein sequence ID" value="CEG02200.1"/>
    <property type="molecule type" value="Genomic_DNA"/>
</dbReference>
<dbReference type="InterPro" id="IPR002083">
    <property type="entry name" value="MATH/TRAF_dom"/>
</dbReference>
<dbReference type="CDD" id="cd14736">
    <property type="entry name" value="BACK_AtBPM-like"/>
    <property type="match status" value="1"/>
</dbReference>
<organism evidence="7 8">
    <name type="scientific">Ostreococcus tauri</name>
    <name type="common">Marine green alga</name>
    <dbReference type="NCBI Taxonomy" id="70448"/>
    <lineage>
        <taxon>Eukaryota</taxon>
        <taxon>Viridiplantae</taxon>
        <taxon>Chlorophyta</taxon>
        <taxon>Mamiellophyceae</taxon>
        <taxon>Mamiellales</taxon>
        <taxon>Bathycoccaceae</taxon>
        <taxon>Ostreococcus</taxon>
    </lineage>
</organism>
<reference evidence="8" key="1">
    <citation type="journal article" date="2006" name="Proc. Natl. Acad. Sci. U.S.A.">
        <title>Genome analysis of the smallest free-living eukaryote Ostreococcus tauri unveils many unique features.</title>
        <authorList>
            <person name="Derelle E."/>
            <person name="Ferraz C."/>
            <person name="Rombauts S."/>
            <person name="Rouze P."/>
            <person name="Worden A.Z."/>
            <person name="Robbens S."/>
            <person name="Partensky F."/>
            <person name="Degroeve S."/>
            <person name="Echeynie S."/>
            <person name="Cooke R."/>
            <person name="Saeys Y."/>
            <person name="Wuyts J."/>
            <person name="Jabbari K."/>
            <person name="Bowler C."/>
            <person name="Panaud O."/>
            <person name="Piegu B."/>
            <person name="Ball S.G."/>
            <person name="Ral J.-P."/>
            <person name="Bouget F.-Y."/>
            <person name="Piganeau G."/>
            <person name="De Baets B."/>
            <person name="Picard A."/>
            <person name="Delseny M."/>
            <person name="Demaille J."/>
            <person name="Van de Peer Y."/>
            <person name="Moreau H."/>
        </authorList>
    </citation>
    <scope>NUCLEOTIDE SEQUENCE [LARGE SCALE GENOMIC DNA]</scope>
    <source>
        <strain evidence="8">OTTH 0595 / CCAP 157/2 / RCC745</strain>
    </source>
</reference>
<dbReference type="PROSITE" id="PS50097">
    <property type="entry name" value="BTB"/>
    <property type="match status" value="1"/>
</dbReference>
<dbReference type="Proteomes" id="UP000009170">
    <property type="component" value="Unassembled WGS sequence"/>
</dbReference>
<dbReference type="CDD" id="cd18280">
    <property type="entry name" value="BTB_POZ_BPM_plant"/>
    <property type="match status" value="1"/>
</dbReference>
<dbReference type="PANTHER" id="PTHR26379">
    <property type="entry name" value="BTB/POZ AND MATH DOMAIN-CONTAINING PROTEIN 1"/>
    <property type="match status" value="1"/>
</dbReference>
<dbReference type="FunCoup" id="A0A096PBY4">
    <property type="interactions" value="1320"/>
</dbReference>
<feature type="region of interest" description="Disordered" evidence="4">
    <location>
        <begin position="1"/>
        <end position="42"/>
    </location>
</feature>
<keyword evidence="8" id="KW-1185">Reference proteome</keyword>
<dbReference type="OrthoDB" id="6359816at2759"/>
<dbReference type="Pfam" id="PF22486">
    <property type="entry name" value="MATH_2"/>
    <property type="match status" value="1"/>
</dbReference>
<dbReference type="PANTHER" id="PTHR26379:SF187">
    <property type="entry name" value="OS07G0655300 PROTEIN"/>
    <property type="match status" value="1"/>
</dbReference>
<dbReference type="GO" id="GO:0071472">
    <property type="term" value="P:cellular response to salt stress"/>
    <property type="evidence" value="ECO:0007669"/>
    <property type="project" value="UniProtKB-ARBA"/>
</dbReference>
<feature type="region of interest" description="Disordered" evidence="4">
    <location>
        <begin position="596"/>
        <end position="631"/>
    </location>
</feature>
<dbReference type="PROSITE" id="PS50144">
    <property type="entry name" value="MATH"/>
    <property type="match status" value="1"/>
</dbReference>
<name>A0A096PBY4_OSTTA</name>
<comment type="caution">
    <text evidence="7">The sequence shown here is derived from an EMBL/GenBank/DDBJ whole genome shotgun (WGS) entry which is preliminary data.</text>
</comment>
<dbReference type="GeneID" id="9837819"/>
<evidence type="ECO:0000256" key="4">
    <source>
        <dbReference type="SAM" id="MobiDB-lite"/>
    </source>
</evidence>
<dbReference type="InterPro" id="IPR034090">
    <property type="entry name" value="BPM_C"/>
</dbReference>
<feature type="domain" description="BTB" evidence="5">
    <location>
        <begin position="250"/>
        <end position="315"/>
    </location>
</feature>
<feature type="compositionally biased region" description="Low complexity" evidence="4">
    <location>
        <begin position="30"/>
        <end position="42"/>
    </location>
</feature>
<dbReference type="SUPFAM" id="SSF54695">
    <property type="entry name" value="POZ domain"/>
    <property type="match status" value="1"/>
</dbReference>
<accession>A0A096PBY4</accession>
<dbReference type="CDD" id="cd00121">
    <property type="entry name" value="MATH"/>
    <property type="match status" value="1"/>
</dbReference>
<dbReference type="KEGG" id="ota:OT_ostta14g03010"/>
<gene>
    <name evidence="7" type="ORF">OT_ostta14g03010</name>
</gene>
<dbReference type="Pfam" id="PF00651">
    <property type="entry name" value="BTB"/>
    <property type="match status" value="1"/>
</dbReference>
<dbReference type="Gene3D" id="3.30.710.10">
    <property type="entry name" value="Potassium Channel Kv1.1, Chain A"/>
    <property type="match status" value="1"/>
</dbReference>
<evidence type="ECO:0000259" key="6">
    <source>
        <dbReference type="PROSITE" id="PS50144"/>
    </source>
</evidence>
<comment type="pathway">
    <text evidence="2">Protein modification; protein ubiquitination.</text>
</comment>
<dbReference type="InterPro" id="IPR045005">
    <property type="entry name" value="BPM1-6"/>
</dbReference>
<feature type="compositionally biased region" description="Basic and acidic residues" evidence="4">
    <location>
        <begin position="1"/>
        <end position="22"/>
    </location>
</feature>
<comment type="similarity">
    <text evidence="3">Belongs to the Tdpoz family.</text>
</comment>
<dbReference type="STRING" id="70448.A0A096PBY4"/>